<accession>A0AAN7ZI91</accession>
<gene>
    <name evidence="2" type="ORF">RI129_002897</name>
</gene>
<proteinExistence type="predicted"/>
<organism evidence="2 3">
    <name type="scientific">Pyrocoelia pectoralis</name>
    <dbReference type="NCBI Taxonomy" id="417401"/>
    <lineage>
        <taxon>Eukaryota</taxon>
        <taxon>Metazoa</taxon>
        <taxon>Ecdysozoa</taxon>
        <taxon>Arthropoda</taxon>
        <taxon>Hexapoda</taxon>
        <taxon>Insecta</taxon>
        <taxon>Pterygota</taxon>
        <taxon>Neoptera</taxon>
        <taxon>Endopterygota</taxon>
        <taxon>Coleoptera</taxon>
        <taxon>Polyphaga</taxon>
        <taxon>Elateriformia</taxon>
        <taxon>Elateroidea</taxon>
        <taxon>Lampyridae</taxon>
        <taxon>Lampyrinae</taxon>
        <taxon>Pyrocoelia</taxon>
    </lineage>
</organism>
<feature type="region of interest" description="Disordered" evidence="1">
    <location>
        <begin position="1"/>
        <end position="28"/>
    </location>
</feature>
<dbReference type="PANTHER" id="PTHR10773">
    <property type="entry name" value="DNA-DIRECTED RNA POLYMERASES I, II, AND III SUBUNIT RPABC2"/>
    <property type="match status" value="1"/>
</dbReference>
<dbReference type="AlphaFoldDB" id="A0AAN7ZI91"/>
<dbReference type="Proteomes" id="UP001329430">
    <property type="component" value="Chromosome 2"/>
</dbReference>
<protein>
    <submittedName>
        <fullName evidence="2">Uncharacterized protein</fullName>
    </submittedName>
</protein>
<name>A0AAN7ZI91_9COLE</name>
<evidence type="ECO:0000256" key="1">
    <source>
        <dbReference type="SAM" id="MobiDB-lite"/>
    </source>
</evidence>
<sequence>MDAITDEPLPMKRKRSKRQHVNEESWDAKKQKLNREKGLKYHGKTKLNGRWMYNNEKNEREIKPRCKCTANKKSNKCSLFTEEVRIAIFKKFWTMSWSEKKVYVSLLCERNSTVRARNRKQEDVSRRACSFTYYLRREEERLRVCKTFFLNTLSIGEWSVHQWKKDLGSKELLHHRTADDNGVVNEDETELEIGGNKKSIARQKLFADRKASLNNSLSPWQKLSLTIAEHHQLKCIWNHYGSRRMNYSNFM</sequence>
<dbReference type="EMBL" id="JAVRBK010000002">
    <property type="protein sequence ID" value="KAK5648005.1"/>
    <property type="molecule type" value="Genomic_DNA"/>
</dbReference>
<dbReference type="PANTHER" id="PTHR10773:SF19">
    <property type="match status" value="1"/>
</dbReference>
<evidence type="ECO:0000313" key="3">
    <source>
        <dbReference type="Proteomes" id="UP001329430"/>
    </source>
</evidence>
<evidence type="ECO:0000313" key="2">
    <source>
        <dbReference type="EMBL" id="KAK5648005.1"/>
    </source>
</evidence>
<comment type="caution">
    <text evidence="2">The sequence shown here is derived from an EMBL/GenBank/DDBJ whole genome shotgun (WGS) entry which is preliminary data.</text>
</comment>
<reference evidence="2 3" key="1">
    <citation type="journal article" date="2024" name="Insects">
        <title>An Improved Chromosome-Level Genome Assembly of the Firefly Pyrocoelia pectoralis.</title>
        <authorList>
            <person name="Fu X."/>
            <person name="Meyer-Rochow V.B."/>
            <person name="Ballantyne L."/>
            <person name="Zhu X."/>
        </authorList>
    </citation>
    <scope>NUCLEOTIDE SEQUENCE [LARGE SCALE GENOMIC DNA]</scope>
    <source>
        <strain evidence="2">XCY_ONT2</strain>
    </source>
</reference>
<keyword evidence="3" id="KW-1185">Reference proteome</keyword>